<protein>
    <submittedName>
        <fullName evidence="1">Uncharacterized protein</fullName>
    </submittedName>
</protein>
<name>X1GY71_9ZZZZ</name>
<evidence type="ECO:0000313" key="1">
    <source>
        <dbReference type="EMBL" id="GAH62876.1"/>
    </source>
</evidence>
<reference evidence="1" key="1">
    <citation type="journal article" date="2014" name="Front. Microbiol.">
        <title>High frequency of phylogenetically diverse reductive dehalogenase-homologous genes in deep subseafloor sedimentary metagenomes.</title>
        <authorList>
            <person name="Kawai M."/>
            <person name="Futagami T."/>
            <person name="Toyoda A."/>
            <person name="Takaki Y."/>
            <person name="Nishi S."/>
            <person name="Hori S."/>
            <person name="Arai W."/>
            <person name="Tsubouchi T."/>
            <person name="Morono Y."/>
            <person name="Uchiyama I."/>
            <person name="Ito T."/>
            <person name="Fujiyama A."/>
            <person name="Inagaki F."/>
            <person name="Takami H."/>
        </authorList>
    </citation>
    <scope>NUCLEOTIDE SEQUENCE</scope>
    <source>
        <strain evidence="1">Expedition CK06-06</strain>
    </source>
</reference>
<gene>
    <name evidence="1" type="ORF">S03H2_46269</name>
</gene>
<dbReference type="EMBL" id="BARU01029039">
    <property type="protein sequence ID" value="GAH62876.1"/>
    <property type="molecule type" value="Genomic_DNA"/>
</dbReference>
<organism evidence="1">
    <name type="scientific">marine sediment metagenome</name>
    <dbReference type="NCBI Taxonomy" id="412755"/>
    <lineage>
        <taxon>unclassified sequences</taxon>
        <taxon>metagenomes</taxon>
        <taxon>ecological metagenomes</taxon>
    </lineage>
</organism>
<accession>X1GY71</accession>
<comment type="caution">
    <text evidence="1">The sequence shown here is derived from an EMBL/GenBank/DDBJ whole genome shotgun (WGS) entry which is preliminary data.</text>
</comment>
<proteinExistence type="predicted"/>
<feature type="non-terminal residue" evidence="1">
    <location>
        <position position="1"/>
    </location>
</feature>
<dbReference type="AlphaFoldDB" id="X1GY71"/>
<sequence length="239" mass="26824">IQELTGGGKKEEKNSLTDMVAAVKDLREMAAGEGKELPEWMRDPVAFSRTIQELTGGGKKEVETKSSLTDMISVVKELRSMTAEGKELPEWMRDPVAFQRTVQELTPKGEGGALEEIRAELGRVREDLHQTELKHKDEQITQMGSAIQGYRSEVSQIRSEMEQNRQVVGRSAYDLIGDLVKKVPDKDDIRQMVLEAVGKVPKLEPRSPAERGRVLEGMAGNIEMAAEVQAVEDMWFKWE</sequence>